<dbReference type="EMBL" id="BK015225">
    <property type="protein sequence ID" value="DAD96863.1"/>
    <property type="molecule type" value="Genomic_DNA"/>
</dbReference>
<name>A0A8S5NR61_9CAUD</name>
<accession>A0A8S5NR61</accession>
<evidence type="ECO:0000313" key="1">
    <source>
        <dbReference type="EMBL" id="DAD96863.1"/>
    </source>
</evidence>
<protein>
    <submittedName>
        <fullName evidence="1">Uncharacterized protein</fullName>
    </submittedName>
</protein>
<sequence length="117" mass="12908">MKQIFSYNKFNEDVADGLVESLVTLSEKALEGKANTAEYQDANNEFSAKFMQYCVEQGGMTWTGMEMIKSPMVYKKTGFLETFDTIMAGAITPVVPTVAAMGYEQLYDVVQVGFGVA</sequence>
<organism evidence="1">
    <name type="scientific">Siphoviridae sp. ct5op20</name>
    <dbReference type="NCBI Taxonomy" id="2826295"/>
    <lineage>
        <taxon>Viruses</taxon>
        <taxon>Duplodnaviria</taxon>
        <taxon>Heunggongvirae</taxon>
        <taxon>Uroviricota</taxon>
        <taxon>Caudoviricetes</taxon>
    </lineage>
</organism>
<proteinExistence type="predicted"/>
<reference evidence="1" key="1">
    <citation type="journal article" date="2021" name="Proc. Natl. Acad. Sci. U.S.A.">
        <title>A Catalog of Tens of Thousands of Viruses from Human Metagenomes Reveals Hidden Associations with Chronic Diseases.</title>
        <authorList>
            <person name="Tisza M.J."/>
            <person name="Buck C.B."/>
        </authorList>
    </citation>
    <scope>NUCLEOTIDE SEQUENCE</scope>
    <source>
        <strain evidence="1">Ct5op20</strain>
    </source>
</reference>